<evidence type="ECO:0000256" key="1">
    <source>
        <dbReference type="ARBA" id="ARBA00005698"/>
    </source>
</evidence>
<dbReference type="GO" id="GO:0005886">
    <property type="term" value="C:plasma membrane"/>
    <property type="evidence" value="ECO:0007669"/>
    <property type="project" value="UniProtKB-SubCell"/>
</dbReference>
<dbReference type="Pfam" id="PF00499">
    <property type="entry name" value="Oxidored_q3"/>
    <property type="match status" value="1"/>
</dbReference>
<comment type="subcellular location">
    <subcellularLocation>
        <location evidence="2">Cell membrane</location>
        <topology evidence="2">Multi-pass membrane protein</topology>
    </subcellularLocation>
</comment>
<name>A0A346XY50_9ACTN</name>
<dbReference type="PANTHER" id="PTHR33269:SF17">
    <property type="entry name" value="NADH-UBIQUINONE OXIDOREDUCTASE CHAIN 6"/>
    <property type="match status" value="1"/>
</dbReference>
<feature type="region of interest" description="Disordered" evidence="3">
    <location>
        <begin position="170"/>
        <end position="194"/>
    </location>
</feature>
<dbReference type="PANTHER" id="PTHR33269">
    <property type="entry name" value="NADH-UBIQUINONE OXIDOREDUCTASE CHAIN 6"/>
    <property type="match status" value="1"/>
</dbReference>
<comment type="similarity">
    <text evidence="1 2">Belongs to the complex I subunit 6 family.</text>
</comment>
<feature type="transmembrane region" description="Helical" evidence="2">
    <location>
        <begin position="96"/>
        <end position="116"/>
    </location>
</feature>
<dbReference type="EMBL" id="CP031165">
    <property type="protein sequence ID" value="AXV07147.1"/>
    <property type="molecule type" value="Genomic_DNA"/>
</dbReference>
<feature type="transmembrane region" description="Helical" evidence="2">
    <location>
        <begin position="38"/>
        <end position="57"/>
    </location>
</feature>
<dbReference type="AlphaFoldDB" id="A0A346XY50"/>
<accession>A0A346XY50</accession>
<keyword evidence="2" id="KW-0874">Quinone</keyword>
<organism evidence="4 5">
    <name type="scientific">Euzebya pacifica</name>
    <dbReference type="NCBI Taxonomy" id="1608957"/>
    <lineage>
        <taxon>Bacteria</taxon>
        <taxon>Bacillati</taxon>
        <taxon>Actinomycetota</taxon>
        <taxon>Nitriliruptoria</taxon>
        <taxon>Euzebyales</taxon>
    </lineage>
</organism>
<dbReference type="InterPro" id="IPR001457">
    <property type="entry name" value="NADH_UbQ/plastoQ_OxRdtase_su6"/>
</dbReference>
<dbReference type="InterPro" id="IPR042106">
    <property type="entry name" value="Nuo/plastoQ_OxRdtase_6_NuoJ"/>
</dbReference>
<evidence type="ECO:0000256" key="3">
    <source>
        <dbReference type="SAM" id="MobiDB-lite"/>
    </source>
</evidence>
<keyword evidence="2" id="KW-1003">Cell membrane</keyword>
<dbReference type="EC" id="7.1.1.-" evidence="2"/>
<keyword evidence="2" id="KW-0472">Membrane</keyword>
<dbReference type="KEGG" id="euz:DVS28_a2466"/>
<keyword evidence="5" id="KW-1185">Reference proteome</keyword>
<dbReference type="Proteomes" id="UP000264006">
    <property type="component" value="Chromosome"/>
</dbReference>
<feature type="transmembrane region" description="Helical" evidence="2">
    <location>
        <begin position="144"/>
        <end position="163"/>
    </location>
</feature>
<proteinExistence type="inferred from homology"/>
<comment type="function">
    <text evidence="2">NDH-1 shuttles electrons from NADH, via FMN and iron-sulfur (Fe-S) centers, to quinones in the respiratory chain. Couples the redox reaction to proton translocation (for every two electrons transferred, four hydrogen ions are translocated across the cytoplasmic membrane), and thus conserves the redox energy in a proton gradient.</text>
</comment>
<dbReference type="GO" id="GO:0048038">
    <property type="term" value="F:quinone binding"/>
    <property type="evidence" value="ECO:0007669"/>
    <property type="project" value="UniProtKB-UniRule"/>
</dbReference>
<evidence type="ECO:0000256" key="2">
    <source>
        <dbReference type="RuleBase" id="RU004429"/>
    </source>
</evidence>
<dbReference type="GO" id="GO:0008137">
    <property type="term" value="F:NADH dehydrogenase (ubiquinone) activity"/>
    <property type="evidence" value="ECO:0007669"/>
    <property type="project" value="UniProtKB-UniRule"/>
</dbReference>
<evidence type="ECO:0000313" key="5">
    <source>
        <dbReference type="Proteomes" id="UP000264006"/>
    </source>
</evidence>
<keyword evidence="4" id="KW-0830">Ubiquinone</keyword>
<dbReference type="Gene3D" id="1.20.120.1200">
    <property type="entry name" value="NADH-ubiquinone/plastoquinone oxidoreductase chain 6, subunit NuoJ"/>
    <property type="match status" value="1"/>
</dbReference>
<keyword evidence="2" id="KW-0812">Transmembrane</keyword>
<keyword evidence="2" id="KW-0520">NAD</keyword>
<sequence>MSFGLVAHGIGVVLGAVAVLTGWLVFRTDSMVRASFWLLASFVSVGGILVLLNARFLGFSVMLMMAGEMAVMAIFMVMLMMNPAGLNPMTMVHQHTVAKVSGVVAFLALAVVGVLVDFPDQPATQTSAEVTEQLGIEELGDSMLVFQTAGATLLATMIGSIALTSRRGRYGNAEEGSAPPSLVPPAADTSAEAS</sequence>
<feature type="transmembrane region" description="Helical" evidence="2">
    <location>
        <begin position="6"/>
        <end position="26"/>
    </location>
</feature>
<keyword evidence="2" id="KW-1133">Transmembrane helix</keyword>
<comment type="catalytic activity">
    <reaction evidence="2">
        <text>a quinone + NADH + 5 H(+)(in) = a quinol + NAD(+) + 4 H(+)(out)</text>
        <dbReference type="Rhea" id="RHEA:57888"/>
        <dbReference type="ChEBI" id="CHEBI:15378"/>
        <dbReference type="ChEBI" id="CHEBI:24646"/>
        <dbReference type="ChEBI" id="CHEBI:57540"/>
        <dbReference type="ChEBI" id="CHEBI:57945"/>
        <dbReference type="ChEBI" id="CHEBI:132124"/>
    </reaction>
</comment>
<feature type="transmembrane region" description="Helical" evidence="2">
    <location>
        <begin position="63"/>
        <end position="84"/>
    </location>
</feature>
<dbReference type="RefSeq" id="WP_216826589.1">
    <property type="nucleotide sequence ID" value="NZ_CP031165.1"/>
</dbReference>
<reference evidence="4 5" key="1">
    <citation type="submission" date="2018-09" db="EMBL/GenBank/DDBJ databases">
        <title>Complete genome sequence of Euzebya sp. DY32-46 isolated from seawater of Pacific Ocean.</title>
        <authorList>
            <person name="Xu L."/>
            <person name="Wu Y.-H."/>
            <person name="Xu X.-W."/>
        </authorList>
    </citation>
    <scope>NUCLEOTIDE SEQUENCE [LARGE SCALE GENOMIC DNA]</scope>
    <source>
        <strain evidence="4 5">DY32-46</strain>
    </source>
</reference>
<gene>
    <name evidence="4" type="ORF">DVS28_a2466</name>
</gene>
<evidence type="ECO:0000313" key="4">
    <source>
        <dbReference type="EMBL" id="AXV07147.1"/>
    </source>
</evidence>
<protein>
    <recommendedName>
        <fullName evidence="2">NADH-quinone oxidoreductase subunit J</fullName>
        <ecNumber evidence="2">7.1.1.-</ecNumber>
    </recommendedName>
</protein>